<dbReference type="Gene3D" id="1.10.10.10">
    <property type="entry name" value="Winged helix-like DNA-binding domain superfamily/Winged helix DNA-binding domain"/>
    <property type="match status" value="1"/>
</dbReference>
<dbReference type="InterPro" id="IPR036390">
    <property type="entry name" value="WH_DNA-bd_sf"/>
</dbReference>
<proteinExistence type="predicted"/>
<evidence type="ECO:0000259" key="4">
    <source>
        <dbReference type="PROSITE" id="PS50956"/>
    </source>
</evidence>
<dbReference type="SUPFAM" id="SSF54909">
    <property type="entry name" value="Dimeric alpha+beta barrel"/>
    <property type="match status" value="1"/>
</dbReference>
<accession>A0ABQ6P2T0</accession>
<dbReference type="InterPro" id="IPR036388">
    <property type="entry name" value="WH-like_DNA-bd_sf"/>
</dbReference>
<evidence type="ECO:0000313" key="6">
    <source>
        <dbReference type="Proteomes" id="UP001187221"/>
    </source>
</evidence>
<dbReference type="Gene3D" id="3.30.70.920">
    <property type="match status" value="1"/>
</dbReference>
<dbReference type="InterPro" id="IPR011008">
    <property type="entry name" value="Dimeric_a/b-barrel"/>
</dbReference>
<sequence length="170" mass="19374">MGCNIFSMTRPSPETRRPDAFDRRILEEIQKDGSLGPAELSNRVHLSISQCSRRLQRLRDQGMIEKSVAILDRRQLNLGITAILLIKLGNHSTENEQKFLQRVADMPEVIACHYVTGDLDFILQIATRDLESYDLLLRQRLLPCAVIAECRTSIVLRTNKETTALPLDFL</sequence>
<reference evidence="5 6" key="1">
    <citation type="submission" date="2023-06" db="EMBL/GenBank/DDBJ databases">
        <title>Draft genome sequence of Novosphingobium sp. strain IK01.</title>
        <authorList>
            <person name="Hatamoto M."/>
            <person name="Ikarashi T."/>
            <person name="Yamaguchi T."/>
        </authorList>
    </citation>
    <scope>NUCLEOTIDE SEQUENCE [LARGE SCALE GENOMIC DNA]</scope>
    <source>
        <strain evidence="5 6">IK01</strain>
    </source>
</reference>
<dbReference type="PROSITE" id="PS50956">
    <property type="entry name" value="HTH_ASNC_2"/>
    <property type="match status" value="1"/>
</dbReference>
<dbReference type="InterPro" id="IPR019887">
    <property type="entry name" value="Tscrpt_reg_AsnC/Lrp_C"/>
</dbReference>
<evidence type="ECO:0000256" key="1">
    <source>
        <dbReference type="ARBA" id="ARBA00023015"/>
    </source>
</evidence>
<evidence type="ECO:0000256" key="2">
    <source>
        <dbReference type="ARBA" id="ARBA00023125"/>
    </source>
</evidence>
<keyword evidence="2" id="KW-0238">DNA-binding</keyword>
<dbReference type="InterPro" id="IPR000485">
    <property type="entry name" value="AsnC-type_HTH_dom"/>
</dbReference>
<dbReference type="SUPFAM" id="SSF46785">
    <property type="entry name" value="Winged helix' DNA-binding domain"/>
    <property type="match status" value="1"/>
</dbReference>
<evidence type="ECO:0000256" key="3">
    <source>
        <dbReference type="ARBA" id="ARBA00023163"/>
    </source>
</evidence>
<gene>
    <name evidence="5" type="ORF">NUTIK01_03100</name>
</gene>
<comment type="caution">
    <text evidence="5">The sequence shown here is derived from an EMBL/GenBank/DDBJ whole genome shotgun (WGS) entry which is preliminary data.</text>
</comment>
<dbReference type="PANTHER" id="PTHR30154">
    <property type="entry name" value="LEUCINE-RESPONSIVE REGULATORY PROTEIN"/>
    <property type="match status" value="1"/>
</dbReference>
<dbReference type="PRINTS" id="PR00033">
    <property type="entry name" value="HTHASNC"/>
</dbReference>
<dbReference type="EMBL" id="BTFW01000001">
    <property type="protein sequence ID" value="GMM59533.1"/>
    <property type="molecule type" value="Genomic_DNA"/>
</dbReference>
<dbReference type="Proteomes" id="UP001187221">
    <property type="component" value="Unassembled WGS sequence"/>
</dbReference>
<keyword evidence="1" id="KW-0805">Transcription regulation</keyword>
<protein>
    <submittedName>
        <fullName evidence="5">Lrp/AsnC family transcriptional regulator</fullName>
    </submittedName>
</protein>
<keyword evidence="3" id="KW-0804">Transcription</keyword>
<keyword evidence="6" id="KW-1185">Reference proteome</keyword>
<dbReference type="PANTHER" id="PTHR30154:SF34">
    <property type="entry name" value="TRANSCRIPTIONAL REGULATOR AZLB"/>
    <property type="match status" value="1"/>
</dbReference>
<dbReference type="Pfam" id="PF01037">
    <property type="entry name" value="AsnC_trans_reg"/>
    <property type="match status" value="1"/>
</dbReference>
<name>A0ABQ6P2T0_9SPHN</name>
<dbReference type="Pfam" id="PF13412">
    <property type="entry name" value="HTH_24"/>
    <property type="match status" value="1"/>
</dbReference>
<organism evidence="5 6">
    <name type="scientific">Novosphingobium pituita</name>
    <dbReference type="NCBI Taxonomy" id="3056842"/>
    <lineage>
        <taxon>Bacteria</taxon>
        <taxon>Pseudomonadati</taxon>
        <taxon>Pseudomonadota</taxon>
        <taxon>Alphaproteobacteria</taxon>
        <taxon>Sphingomonadales</taxon>
        <taxon>Sphingomonadaceae</taxon>
        <taxon>Novosphingobium</taxon>
    </lineage>
</organism>
<dbReference type="InterPro" id="IPR019888">
    <property type="entry name" value="Tscrpt_reg_AsnC-like"/>
</dbReference>
<feature type="domain" description="HTH asnC-type" evidence="4">
    <location>
        <begin position="18"/>
        <end position="81"/>
    </location>
</feature>
<evidence type="ECO:0000313" key="5">
    <source>
        <dbReference type="EMBL" id="GMM59533.1"/>
    </source>
</evidence>
<dbReference type="SMART" id="SM00344">
    <property type="entry name" value="HTH_ASNC"/>
    <property type="match status" value="1"/>
</dbReference>